<evidence type="ECO:0000313" key="7">
    <source>
        <dbReference type="EMBL" id="TCD66457.1"/>
    </source>
</evidence>
<dbReference type="CDD" id="cd06133">
    <property type="entry name" value="ERI-1_3'hExo_like"/>
    <property type="match status" value="1"/>
</dbReference>
<accession>A0A4V2MWI9</accession>
<gene>
    <name evidence="7" type="ORF">EIP91_001337</name>
</gene>
<dbReference type="Pfam" id="PF00929">
    <property type="entry name" value="RNase_T"/>
    <property type="match status" value="1"/>
</dbReference>
<evidence type="ECO:0000259" key="6">
    <source>
        <dbReference type="Pfam" id="PF00929"/>
    </source>
</evidence>
<keyword evidence="1" id="KW-0540">Nuclease</keyword>
<keyword evidence="5" id="KW-0472">Membrane</keyword>
<dbReference type="GO" id="GO:0003676">
    <property type="term" value="F:nucleic acid binding"/>
    <property type="evidence" value="ECO:0007669"/>
    <property type="project" value="InterPro"/>
</dbReference>
<dbReference type="Gene3D" id="3.30.420.10">
    <property type="entry name" value="Ribonuclease H-like superfamily/Ribonuclease H"/>
    <property type="match status" value="1"/>
</dbReference>
<dbReference type="STRING" id="92696.A0A4V2MWI9"/>
<evidence type="ECO:0000256" key="1">
    <source>
        <dbReference type="ARBA" id="ARBA00022722"/>
    </source>
</evidence>
<evidence type="ECO:0000256" key="2">
    <source>
        <dbReference type="ARBA" id="ARBA00022801"/>
    </source>
</evidence>
<sequence>MTFSSLTPSPSNIILYAFASCALFVFVCLNARRWSLSSNQAPDDNKPEQLASPHPKSLSPQSPRRPDDQKTQDLEDEDEIEMIKEPAIDRTFVKQTYEAFLVLDVEATCMPGTDFNYPNEIIEWPVLLLRWRDKDAVGRANKLEVVDQFRSFVKPTWRPSLSPFCTALTGITQPDVDTAPPFTILIWLFRDFLVRNGLIDAETGNPLIRFCWCTDGPWDIRDFVVKQCFISKIPIPHWISGDVMDVRRLVGRWLEKYPDPSKKPKPQDTRNVARIVIELARRGVRLRPNTPINPNRRWPWMGRYGKVLEHYVLYPAYPSSPGSSPL</sequence>
<dbReference type="Proteomes" id="UP000292702">
    <property type="component" value="Unassembled WGS sequence"/>
</dbReference>
<dbReference type="OrthoDB" id="448399at2759"/>
<feature type="domain" description="Exonuclease" evidence="6">
    <location>
        <begin position="101"/>
        <end position="203"/>
    </location>
</feature>
<dbReference type="GO" id="GO:0000175">
    <property type="term" value="F:3'-5'-RNA exonuclease activity"/>
    <property type="evidence" value="ECO:0007669"/>
    <property type="project" value="InterPro"/>
</dbReference>
<protein>
    <recommendedName>
        <fullName evidence="6">Exonuclease domain-containing protein</fullName>
    </recommendedName>
</protein>
<evidence type="ECO:0000256" key="4">
    <source>
        <dbReference type="SAM" id="MobiDB-lite"/>
    </source>
</evidence>
<keyword evidence="2" id="KW-0378">Hydrolase</keyword>
<reference evidence="7 8" key="1">
    <citation type="submission" date="2018-11" db="EMBL/GenBank/DDBJ databases">
        <title>Genome assembly of Steccherinum ochraceum LE-BIN_3174, the white-rot fungus of the Steccherinaceae family (The Residual Polyporoid clade, Polyporales, Basidiomycota).</title>
        <authorList>
            <person name="Fedorova T.V."/>
            <person name="Glazunova O.A."/>
            <person name="Landesman E.O."/>
            <person name="Moiseenko K.V."/>
            <person name="Psurtseva N.V."/>
            <person name="Savinova O.S."/>
            <person name="Shakhova N.V."/>
            <person name="Tyazhelova T.V."/>
            <person name="Vasina D.V."/>
        </authorList>
    </citation>
    <scope>NUCLEOTIDE SEQUENCE [LARGE SCALE GENOMIC DNA]</scope>
    <source>
        <strain evidence="7 8">LE-BIN_3174</strain>
    </source>
</reference>
<dbReference type="InterPro" id="IPR051274">
    <property type="entry name" value="3-5_Exoribonuclease"/>
</dbReference>
<dbReference type="AlphaFoldDB" id="A0A4V2MWI9"/>
<name>A0A4V2MWI9_9APHY</name>
<evidence type="ECO:0000256" key="5">
    <source>
        <dbReference type="SAM" id="Phobius"/>
    </source>
</evidence>
<keyword evidence="5" id="KW-1133">Transmembrane helix</keyword>
<feature type="compositionally biased region" description="Basic and acidic residues" evidence="4">
    <location>
        <begin position="64"/>
        <end position="73"/>
    </location>
</feature>
<evidence type="ECO:0000313" key="8">
    <source>
        <dbReference type="Proteomes" id="UP000292702"/>
    </source>
</evidence>
<dbReference type="InterPro" id="IPR036397">
    <property type="entry name" value="RNaseH_sf"/>
</dbReference>
<dbReference type="PANTHER" id="PTHR23044:SF61">
    <property type="entry name" value="3'-5' EXORIBONUCLEASE 1-RELATED"/>
    <property type="match status" value="1"/>
</dbReference>
<feature type="region of interest" description="Disordered" evidence="4">
    <location>
        <begin position="39"/>
        <end position="76"/>
    </location>
</feature>
<dbReference type="InterPro" id="IPR047201">
    <property type="entry name" value="ERI-1_3'hExo-like"/>
</dbReference>
<dbReference type="SUPFAM" id="SSF53098">
    <property type="entry name" value="Ribonuclease H-like"/>
    <property type="match status" value="1"/>
</dbReference>
<keyword evidence="8" id="KW-1185">Reference proteome</keyword>
<evidence type="ECO:0000256" key="3">
    <source>
        <dbReference type="ARBA" id="ARBA00022839"/>
    </source>
</evidence>
<keyword evidence="5" id="KW-0812">Transmembrane</keyword>
<proteinExistence type="predicted"/>
<keyword evidence="3" id="KW-0269">Exonuclease</keyword>
<organism evidence="7 8">
    <name type="scientific">Steccherinum ochraceum</name>
    <dbReference type="NCBI Taxonomy" id="92696"/>
    <lineage>
        <taxon>Eukaryota</taxon>
        <taxon>Fungi</taxon>
        <taxon>Dikarya</taxon>
        <taxon>Basidiomycota</taxon>
        <taxon>Agaricomycotina</taxon>
        <taxon>Agaricomycetes</taxon>
        <taxon>Polyporales</taxon>
        <taxon>Steccherinaceae</taxon>
        <taxon>Steccherinum</taxon>
    </lineage>
</organism>
<dbReference type="InterPro" id="IPR013520">
    <property type="entry name" value="Ribonucl_H"/>
</dbReference>
<dbReference type="EMBL" id="RWJN01000134">
    <property type="protein sequence ID" value="TCD66457.1"/>
    <property type="molecule type" value="Genomic_DNA"/>
</dbReference>
<comment type="caution">
    <text evidence="7">The sequence shown here is derived from an EMBL/GenBank/DDBJ whole genome shotgun (WGS) entry which is preliminary data.</text>
</comment>
<feature type="transmembrane region" description="Helical" evidence="5">
    <location>
        <begin position="13"/>
        <end position="31"/>
    </location>
</feature>
<dbReference type="InterPro" id="IPR012337">
    <property type="entry name" value="RNaseH-like_sf"/>
</dbReference>
<dbReference type="PANTHER" id="PTHR23044">
    <property type="entry name" value="3'-5' EXONUCLEASE ERI1-RELATED"/>
    <property type="match status" value="1"/>
</dbReference>